<evidence type="ECO:0000256" key="2">
    <source>
        <dbReference type="ARBA" id="ARBA00022691"/>
    </source>
</evidence>
<dbReference type="Proteomes" id="UP000242592">
    <property type="component" value="Unassembled WGS sequence"/>
</dbReference>
<dbReference type="STRING" id="1123380.SAMN02745199_0214"/>
<protein>
    <submittedName>
        <fullName evidence="7">Radical SAM superfamily enzyme YgiQ, UPF0313 family</fullName>
    </submittedName>
</protein>
<dbReference type="PROSITE" id="PS51918">
    <property type="entry name" value="RADICAL_SAM"/>
    <property type="match status" value="1"/>
</dbReference>
<dbReference type="AlphaFoldDB" id="A0A1M5QXM5"/>
<dbReference type="GO" id="GO:0046872">
    <property type="term" value="F:metal ion binding"/>
    <property type="evidence" value="ECO:0007669"/>
    <property type="project" value="UniProtKB-KW"/>
</dbReference>
<accession>A0A1M5QXM5</accession>
<dbReference type="Gene3D" id="3.80.30.20">
    <property type="entry name" value="tm_1862 like domain"/>
    <property type="match status" value="1"/>
</dbReference>
<name>A0A1M5QXM5_9BACT</name>
<dbReference type="InterPro" id="IPR036724">
    <property type="entry name" value="Cobalamin-bd_sf"/>
</dbReference>
<gene>
    <name evidence="7" type="ORF">SAMN02745199_0214</name>
</gene>
<dbReference type="InterPro" id="IPR007197">
    <property type="entry name" value="rSAM"/>
</dbReference>
<sequence>MKALLINPWIEDFAAYDFWLKPLGLLYVGAYLKKLGFDVFLIDLMNRHDKNLEKYVKVPKDKFYKTGKFPYTEVKKPEILSFVPRKYKRYGAPEKYFLDKLNEIGKIDIILVTSTLTYWYPGYWETINFLRKYYGNKIPIIFGGFYVRNLPSHAQRTNTIIYSGNDLNRLSSLLEKLFSKNFRKNFIDWFEDLDPAYELYDNLGYLVFTTTVGCPFKCSYCIAHKIWNGMKFRNPHKVVNAIEKYVEKFKVSDVVFFDDAILVNSKKHFNQILKEIIKRNLKLNFHLPNGIHAKMVSEETVELMAQANFKTIKLGYETAGELQLKTGGKVKDEDLIRAARIFRKYGFTEKEVSAYIMVNIPNQNPDDVINAMKICKNEGIGFSLNEFTPIVGTDDWINLINEGKLTGLEDPLLLNNTVLPFWWKYGMNENMVQRLKDLARKIKDGELVDKFKGNIS</sequence>
<keyword evidence="4" id="KW-0408">Iron</keyword>
<dbReference type="InterPro" id="IPR058240">
    <property type="entry name" value="rSAM_sf"/>
</dbReference>
<proteinExistence type="predicted"/>
<dbReference type="InterPro" id="IPR051198">
    <property type="entry name" value="BchE-like"/>
</dbReference>
<feature type="domain" description="Radical SAM core" evidence="6">
    <location>
        <begin position="200"/>
        <end position="446"/>
    </location>
</feature>
<dbReference type="SMART" id="SM00729">
    <property type="entry name" value="Elp3"/>
    <property type="match status" value="1"/>
</dbReference>
<keyword evidence="2" id="KW-0949">S-adenosyl-L-methionine</keyword>
<dbReference type="Pfam" id="PF04055">
    <property type="entry name" value="Radical_SAM"/>
    <property type="match status" value="1"/>
</dbReference>
<dbReference type="GO" id="GO:0051536">
    <property type="term" value="F:iron-sulfur cluster binding"/>
    <property type="evidence" value="ECO:0007669"/>
    <property type="project" value="UniProtKB-KW"/>
</dbReference>
<dbReference type="GO" id="GO:0031419">
    <property type="term" value="F:cobalamin binding"/>
    <property type="evidence" value="ECO:0007669"/>
    <property type="project" value="InterPro"/>
</dbReference>
<evidence type="ECO:0000313" key="7">
    <source>
        <dbReference type="EMBL" id="SHH18884.1"/>
    </source>
</evidence>
<dbReference type="SFLD" id="SFLDS00029">
    <property type="entry name" value="Radical_SAM"/>
    <property type="match status" value="1"/>
</dbReference>
<dbReference type="EMBL" id="FQXN01000001">
    <property type="protein sequence ID" value="SHH18884.1"/>
    <property type="molecule type" value="Genomic_DNA"/>
</dbReference>
<dbReference type="SUPFAM" id="SSF102114">
    <property type="entry name" value="Radical SAM enzymes"/>
    <property type="match status" value="1"/>
</dbReference>
<dbReference type="RefSeq" id="WP_073071193.1">
    <property type="nucleotide sequence ID" value="NZ_FQXN01000001.1"/>
</dbReference>
<reference evidence="8" key="1">
    <citation type="submission" date="2016-11" db="EMBL/GenBank/DDBJ databases">
        <authorList>
            <person name="Varghese N."/>
            <person name="Submissions S."/>
        </authorList>
    </citation>
    <scope>NUCLEOTIDE SEQUENCE [LARGE SCALE GENOMIC DNA]</scope>
    <source>
        <strain evidence="8">DSM 15807</strain>
    </source>
</reference>
<evidence type="ECO:0000256" key="1">
    <source>
        <dbReference type="ARBA" id="ARBA00001966"/>
    </source>
</evidence>
<comment type="cofactor">
    <cofactor evidence="1">
        <name>[4Fe-4S] cluster</name>
        <dbReference type="ChEBI" id="CHEBI:49883"/>
    </cofactor>
</comment>
<evidence type="ECO:0000313" key="8">
    <source>
        <dbReference type="Proteomes" id="UP000242592"/>
    </source>
</evidence>
<dbReference type="InterPro" id="IPR023404">
    <property type="entry name" value="rSAM_horseshoe"/>
</dbReference>
<dbReference type="GO" id="GO:0005829">
    <property type="term" value="C:cytosol"/>
    <property type="evidence" value="ECO:0007669"/>
    <property type="project" value="TreeGrafter"/>
</dbReference>
<dbReference type="SFLD" id="SFLDG01082">
    <property type="entry name" value="B12-binding_domain_containing"/>
    <property type="match status" value="1"/>
</dbReference>
<dbReference type="SUPFAM" id="SSF52242">
    <property type="entry name" value="Cobalamin (vitamin B12)-binding domain"/>
    <property type="match status" value="1"/>
</dbReference>
<evidence type="ECO:0000256" key="4">
    <source>
        <dbReference type="ARBA" id="ARBA00023004"/>
    </source>
</evidence>
<keyword evidence="5" id="KW-0411">Iron-sulfur</keyword>
<dbReference type="PANTHER" id="PTHR43409">
    <property type="entry name" value="ANAEROBIC MAGNESIUM-PROTOPORPHYRIN IX MONOMETHYL ESTER CYCLASE-RELATED"/>
    <property type="match status" value="1"/>
</dbReference>
<dbReference type="OrthoDB" id="9801424at2"/>
<dbReference type="InterPro" id="IPR006638">
    <property type="entry name" value="Elp3/MiaA/NifB-like_rSAM"/>
</dbReference>
<evidence type="ECO:0000259" key="6">
    <source>
        <dbReference type="PROSITE" id="PS51918"/>
    </source>
</evidence>
<evidence type="ECO:0000256" key="5">
    <source>
        <dbReference type="ARBA" id="ARBA00023014"/>
    </source>
</evidence>
<dbReference type="GO" id="GO:0003824">
    <property type="term" value="F:catalytic activity"/>
    <property type="evidence" value="ECO:0007669"/>
    <property type="project" value="InterPro"/>
</dbReference>
<keyword evidence="8" id="KW-1185">Reference proteome</keyword>
<dbReference type="PANTHER" id="PTHR43409:SF15">
    <property type="entry name" value="PUTATIVE-RELATED"/>
    <property type="match status" value="1"/>
</dbReference>
<keyword evidence="3" id="KW-0479">Metal-binding</keyword>
<organism evidence="7 8">
    <name type="scientific">Thermosipho atlanticus DSM 15807</name>
    <dbReference type="NCBI Taxonomy" id="1123380"/>
    <lineage>
        <taxon>Bacteria</taxon>
        <taxon>Thermotogati</taxon>
        <taxon>Thermotogota</taxon>
        <taxon>Thermotogae</taxon>
        <taxon>Thermotogales</taxon>
        <taxon>Fervidobacteriaceae</taxon>
        <taxon>Thermosipho</taxon>
    </lineage>
</organism>
<evidence type="ECO:0000256" key="3">
    <source>
        <dbReference type="ARBA" id="ARBA00022723"/>
    </source>
</evidence>